<dbReference type="EMBL" id="JABUFE010000015">
    <property type="protein sequence ID" value="NSX56649.1"/>
    <property type="molecule type" value="Genomic_DNA"/>
</dbReference>
<dbReference type="Proteomes" id="UP000777935">
    <property type="component" value="Unassembled WGS sequence"/>
</dbReference>
<organism evidence="4 5">
    <name type="scientific">Parasulfitobacter algicola</name>
    <dbReference type="NCBI Taxonomy" id="2614809"/>
    <lineage>
        <taxon>Bacteria</taxon>
        <taxon>Pseudomonadati</taxon>
        <taxon>Pseudomonadota</taxon>
        <taxon>Alphaproteobacteria</taxon>
        <taxon>Rhodobacterales</taxon>
        <taxon>Roseobacteraceae</taxon>
        <taxon>Parasulfitobacter</taxon>
    </lineage>
</organism>
<dbReference type="Pfam" id="PF00294">
    <property type="entry name" value="PfkB"/>
    <property type="match status" value="1"/>
</dbReference>
<dbReference type="PRINTS" id="PR00990">
    <property type="entry name" value="RIBOKINASE"/>
</dbReference>
<dbReference type="PANTHER" id="PTHR10584:SF166">
    <property type="entry name" value="RIBOKINASE"/>
    <property type="match status" value="1"/>
</dbReference>
<keyword evidence="2" id="KW-0418">Kinase</keyword>
<evidence type="ECO:0000256" key="1">
    <source>
        <dbReference type="ARBA" id="ARBA00022679"/>
    </source>
</evidence>
<dbReference type="InterPro" id="IPR011611">
    <property type="entry name" value="PfkB_dom"/>
</dbReference>
<feature type="domain" description="Carbohydrate kinase PfkB" evidence="3">
    <location>
        <begin position="1"/>
        <end position="279"/>
    </location>
</feature>
<dbReference type="SUPFAM" id="SSF53613">
    <property type="entry name" value="Ribokinase-like"/>
    <property type="match status" value="1"/>
</dbReference>
<dbReference type="InterPro" id="IPR029056">
    <property type="entry name" value="Ribokinase-like"/>
</dbReference>
<name>A0ABX2J0L4_9RHOB</name>
<proteinExistence type="predicted"/>
<sequence>MTRLLVVGALHWDVIVQAPRLPREDETLKGDRVGYKFGGKGGNQAIAAARAGASVSFAGRIGADEPGREMADILNTAGVDTTALQHGTGASGMSVAIAAKDGSYQAVIVSGENANFDIDAFRFPENCHMVLLQNEMPLHVLRHMIGLAKQANAQVILNAAPADGITPEDMSRVDGLIVNCVEGADLLKTAIGQLDPDTMVTRLQRLCPQARIILTLGGDGVAFAEPMGDVKTAAARCVDVVSTHGAGDVFCGTYAAACLQGVGMSDAINHAQDAAARHITAP</sequence>
<gene>
    <name evidence="4" type="ORF">HRQ87_17825</name>
</gene>
<dbReference type="RefSeq" id="WP_174139803.1">
    <property type="nucleotide sequence ID" value="NZ_JABUFE010000015.1"/>
</dbReference>
<reference evidence="4 5" key="1">
    <citation type="submission" date="2020-06" db="EMBL/GenBank/DDBJ databases">
        <title>Sulfitobacter algicola sp. nov., isolated from green algae.</title>
        <authorList>
            <person name="Wang C."/>
        </authorList>
    </citation>
    <scope>NUCLEOTIDE SEQUENCE [LARGE SCALE GENOMIC DNA]</scope>
    <source>
        <strain evidence="4 5">1151</strain>
    </source>
</reference>
<evidence type="ECO:0000259" key="3">
    <source>
        <dbReference type="Pfam" id="PF00294"/>
    </source>
</evidence>
<accession>A0ABX2J0L4</accession>
<comment type="caution">
    <text evidence="4">The sequence shown here is derived from an EMBL/GenBank/DDBJ whole genome shotgun (WGS) entry which is preliminary data.</text>
</comment>
<dbReference type="Gene3D" id="3.40.1190.20">
    <property type="match status" value="1"/>
</dbReference>
<evidence type="ECO:0000256" key="2">
    <source>
        <dbReference type="ARBA" id="ARBA00022777"/>
    </source>
</evidence>
<keyword evidence="1" id="KW-0808">Transferase</keyword>
<dbReference type="PANTHER" id="PTHR10584">
    <property type="entry name" value="SUGAR KINASE"/>
    <property type="match status" value="1"/>
</dbReference>
<dbReference type="InterPro" id="IPR002139">
    <property type="entry name" value="Ribo/fructo_kinase"/>
</dbReference>
<evidence type="ECO:0000313" key="4">
    <source>
        <dbReference type="EMBL" id="NSX56649.1"/>
    </source>
</evidence>
<protein>
    <submittedName>
        <fullName evidence="4">Ribokinase</fullName>
    </submittedName>
</protein>
<keyword evidence="5" id="KW-1185">Reference proteome</keyword>
<evidence type="ECO:0000313" key="5">
    <source>
        <dbReference type="Proteomes" id="UP000777935"/>
    </source>
</evidence>